<evidence type="ECO:0000256" key="5">
    <source>
        <dbReference type="ARBA" id="ARBA00022755"/>
    </source>
</evidence>
<name>A0A4R1BI31_9ACTN</name>
<dbReference type="PIRSF" id="PIRSF000414">
    <property type="entry name" value="AICARFT_IMPCHas"/>
    <property type="match status" value="1"/>
</dbReference>
<accession>A0A4R1BI31</accession>
<dbReference type="PANTHER" id="PTHR11692:SF0">
    <property type="entry name" value="BIFUNCTIONAL PURINE BIOSYNTHESIS PROTEIN ATIC"/>
    <property type="match status" value="1"/>
</dbReference>
<evidence type="ECO:0000256" key="9">
    <source>
        <dbReference type="ARBA" id="ARBA00050687"/>
    </source>
</evidence>
<dbReference type="OrthoDB" id="9802065at2"/>
<dbReference type="FunFam" id="3.40.140.20:FF:000001">
    <property type="entry name" value="Bifunctional purine biosynthesis protein PurH"/>
    <property type="match status" value="1"/>
</dbReference>
<organism evidence="12 13">
    <name type="scientific">Rubrobacter taiwanensis</name>
    <dbReference type="NCBI Taxonomy" id="185139"/>
    <lineage>
        <taxon>Bacteria</taxon>
        <taxon>Bacillati</taxon>
        <taxon>Actinomycetota</taxon>
        <taxon>Rubrobacteria</taxon>
        <taxon>Rubrobacterales</taxon>
        <taxon>Rubrobacteraceae</taxon>
        <taxon>Rubrobacter</taxon>
    </lineage>
</organism>
<dbReference type="NCBIfam" id="NF002049">
    <property type="entry name" value="PRK00881.1"/>
    <property type="match status" value="1"/>
</dbReference>
<dbReference type="AlphaFoldDB" id="A0A4R1BI31"/>
<dbReference type="NCBIfam" id="TIGR00355">
    <property type="entry name" value="purH"/>
    <property type="match status" value="1"/>
</dbReference>
<keyword evidence="6 10" id="KW-0378">Hydrolase</keyword>
<dbReference type="GO" id="GO:0003937">
    <property type="term" value="F:IMP cyclohydrolase activity"/>
    <property type="evidence" value="ECO:0007669"/>
    <property type="project" value="UniProtKB-UniRule"/>
</dbReference>
<protein>
    <recommendedName>
        <fullName evidence="10">Bifunctional purine biosynthesis protein PurH</fullName>
    </recommendedName>
    <domain>
        <recommendedName>
            <fullName evidence="10">Phosphoribosylaminoimidazolecarboxamide formyltransferase</fullName>
            <ecNumber evidence="10">2.1.2.3</ecNumber>
        </recommendedName>
        <alternativeName>
            <fullName evidence="10">AICAR transformylase</fullName>
        </alternativeName>
    </domain>
    <domain>
        <recommendedName>
            <fullName evidence="10">IMP cyclohydrolase</fullName>
            <ecNumber evidence="10">3.5.4.10</ecNumber>
        </recommendedName>
        <alternativeName>
            <fullName evidence="10">ATIC</fullName>
        </alternativeName>
        <alternativeName>
            <fullName evidence="10">IMP synthase</fullName>
        </alternativeName>
        <alternativeName>
            <fullName evidence="10">Inosinicase</fullName>
        </alternativeName>
    </domain>
</protein>
<dbReference type="PROSITE" id="PS51855">
    <property type="entry name" value="MGS"/>
    <property type="match status" value="1"/>
</dbReference>
<keyword evidence="5 10" id="KW-0658">Purine biosynthesis</keyword>
<dbReference type="UniPathway" id="UPA00074">
    <property type="reaction ID" value="UER00133"/>
</dbReference>
<dbReference type="InterPro" id="IPR024051">
    <property type="entry name" value="AICAR_Tfase_dup_dom_sf"/>
</dbReference>
<evidence type="ECO:0000256" key="6">
    <source>
        <dbReference type="ARBA" id="ARBA00022801"/>
    </source>
</evidence>
<evidence type="ECO:0000256" key="1">
    <source>
        <dbReference type="ARBA" id="ARBA00004844"/>
    </source>
</evidence>
<keyword evidence="13" id="KW-1185">Reference proteome</keyword>
<reference evidence="12 13" key="1">
    <citation type="submission" date="2019-03" db="EMBL/GenBank/DDBJ databases">
        <title>Whole genome sequence of a novel Rubrobacter taiwanensis strain, isolated from Yellowstone National Park.</title>
        <authorList>
            <person name="Freed S."/>
            <person name="Ramaley R.F."/>
            <person name="Kyndt J.A."/>
        </authorList>
    </citation>
    <scope>NUCLEOTIDE SEQUENCE [LARGE SCALE GENOMIC DNA]</scope>
    <source>
        <strain evidence="12 13">Yellowstone</strain>
    </source>
</reference>
<keyword evidence="7 10" id="KW-0511">Multifunctional enzyme</keyword>
<evidence type="ECO:0000256" key="4">
    <source>
        <dbReference type="ARBA" id="ARBA00022679"/>
    </source>
</evidence>
<dbReference type="InterPro" id="IPR011607">
    <property type="entry name" value="MGS-like_dom"/>
</dbReference>
<dbReference type="InterPro" id="IPR016193">
    <property type="entry name" value="Cytidine_deaminase-like"/>
</dbReference>
<evidence type="ECO:0000256" key="3">
    <source>
        <dbReference type="ARBA" id="ARBA00007667"/>
    </source>
</evidence>
<comment type="similarity">
    <text evidence="3 10">Belongs to the PurH family.</text>
</comment>
<keyword evidence="4 10" id="KW-0808">Transferase</keyword>
<dbReference type="SUPFAM" id="SSF53927">
    <property type="entry name" value="Cytidine deaminase-like"/>
    <property type="match status" value="1"/>
</dbReference>
<dbReference type="Pfam" id="PF02142">
    <property type="entry name" value="MGS"/>
    <property type="match status" value="1"/>
</dbReference>
<feature type="domain" description="MGS-like" evidence="11">
    <location>
        <begin position="1"/>
        <end position="144"/>
    </location>
</feature>
<dbReference type="EC" id="2.1.2.3" evidence="10"/>
<dbReference type="FunFam" id="3.40.50.1380:FF:000001">
    <property type="entry name" value="Bifunctional purine biosynthesis protein PurH"/>
    <property type="match status" value="1"/>
</dbReference>
<dbReference type="SMART" id="SM00798">
    <property type="entry name" value="AICARFT_IMPCHas"/>
    <property type="match status" value="1"/>
</dbReference>
<dbReference type="Pfam" id="PF01808">
    <property type="entry name" value="AICARFT_IMPCHas"/>
    <property type="match status" value="1"/>
</dbReference>
<dbReference type="RefSeq" id="WP_132691235.1">
    <property type="nucleotide sequence ID" value="NZ_SKBU01000015.1"/>
</dbReference>
<evidence type="ECO:0000259" key="11">
    <source>
        <dbReference type="PROSITE" id="PS51855"/>
    </source>
</evidence>
<dbReference type="GO" id="GO:0006189">
    <property type="term" value="P:'de novo' IMP biosynthetic process"/>
    <property type="evidence" value="ECO:0007669"/>
    <property type="project" value="UniProtKB-UniRule"/>
</dbReference>
<dbReference type="InterPro" id="IPR002695">
    <property type="entry name" value="PurH-like"/>
</dbReference>
<evidence type="ECO:0000256" key="2">
    <source>
        <dbReference type="ARBA" id="ARBA00004954"/>
    </source>
</evidence>
<dbReference type="CDD" id="cd01421">
    <property type="entry name" value="IMPCH"/>
    <property type="match status" value="1"/>
</dbReference>
<evidence type="ECO:0000256" key="7">
    <source>
        <dbReference type="ARBA" id="ARBA00023268"/>
    </source>
</evidence>
<evidence type="ECO:0000313" key="12">
    <source>
        <dbReference type="EMBL" id="TCJ16920.1"/>
    </source>
</evidence>
<comment type="domain">
    <text evidence="10">The IMP cyclohydrolase activity resides in the N-terminal region.</text>
</comment>
<evidence type="ECO:0000313" key="13">
    <source>
        <dbReference type="Proteomes" id="UP000295244"/>
    </source>
</evidence>
<proteinExistence type="inferred from homology"/>
<evidence type="ECO:0000256" key="8">
    <source>
        <dbReference type="ARBA" id="ARBA00050488"/>
    </source>
</evidence>
<dbReference type="GO" id="GO:0004643">
    <property type="term" value="F:phosphoribosylaminoimidazolecarboxamide formyltransferase activity"/>
    <property type="evidence" value="ECO:0007669"/>
    <property type="project" value="UniProtKB-UniRule"/>
</dbReference>
<dbReference type="Proteomes" id="UP000295244">
    <property type="component" value="Unassembled WGS sequence"/>
</dbReference>
<dbReference type="EMBL" id="SKBU01000015">
    <property type="protein sequence ID" value="TCJ16920.1"/>
    <property type="molecule type" value="Genomic_DNA"/>
</dbReference>
<comment type="catalytic activity">
    <reaction evidence="9 10">
        <text>IMP + H2O = 5-formamido-1-(5-phospho-D-ribosyl)imidazole-4-carboxamide</text>
        <dbReference type="Rhea" id="RHEA:18445"/>
        <dbReference type="ChEBI" id="CHEBI:15377"/>
        <dbReference type="ChEBI" id="CHEBI:58053"/>
        <dbReference type="ChEBI" id="CHEBI:58467"/>
        <dbReference type="EC" id="3.5.4.10"/>
    </reaction>
</comment>
<comment type="catalytic activity">
    <reaction evidence="8 10">
        <text>(6R)-10-formyltetrahydrofolate + 5-amino-1-(5-phospho-beta-D-ribosyl)imidazole-4-carboxamide = 5-formamido-1-(5-phospho-D-ribosyl)imidazole-4-carboxamide + (6S)-5,6,7,8-tetrahydrofolate</text>
        <dbReference type="Rhea" id="RHEA:22192"/>
        <dbReference type="ChEBI" id="CHEBI:57453"/>
        <dbReference type="ChEBI" id="CHEBI:58467"/>
        <dbReference type="ChEBI" id="CHEBI:58475"/>
        <dbReference type="ChEBI" id="CHEBI:195366"/>
        <dbReference type="EC" id="2.1.2.3"/>
    </reaction>
</comment>
<comment type="caution">
    <text evidence="12">The sequence shown here is derived from an EMBL/GenBank/DDBJ whole genome shotgun (WGS) entry which is preliminary data.</text>
</comment>
<dbReference type="SUPFAM" id="SSF52335">
    <property type="entry name" value="Methylglyoxal synthase-like"/>
    <property type="match status" value="1"/>
</dbReference>
<dbReference type="Gene3D" id="3.40.140.20">
    <property type="match status" value="2"/>
</dbReference>
<sequence length="505" mass="53900">MKRRALVSVSDKAGVAEFARGLCELGFEIVSTGGTARTLKESGVPVTPVSEVTGAPEILGGRVKTLHPKIHGGILADRSDPGHLRQLEELGIRPVELVCINLYPFEKAVEGGAEESEAVEQIDIGGPAMLRAAAKNFRSVAVVPSPEFYAEVLGELRELGEVSSGLRKRLALAAFRRTAAYDARIAGWLAGEEEFPEVRLDRYERVAKLRYGENPHQRAAYYAGPGGRHLLSDVEQLQGRELSFNNLYDVDAARTLLAGLGNEPAAVIVKHANPCGAAVGTSVEDAYRKALDSDRVSAFGGIVALNGAVSRELAEEISEVFTEVLVAPEFAQEAREVFARKENMILLRAGRLEPPALSAKHVTGGMLLQTTDRVEDASGHRTVTRVEPTPEQSADLLFAWRVAKQVKSNAVVLARNGATVGIGAGQMSRVDAAEIAVRKAGGRARGAVAASDAFFPFPDGVETLAGAGVAAIIQPGGSKRDDEVVTAADRLEVPMVFTGHRHFLH</sequence>
<dbReference type="InterPro" id="IPR036914">
    <property type="entry name" value="MGS-like_dom_sf"/>
</dbReference>
<dbReference type="Gene3D" id="3.40.50.1380">
    <property type="entry name" value="Methylglyoxal synthase-like domain"/>
    <property type="match status" value="1"/>
</dbReference>
<gene>
    <name evidence="10 12" type="primary">purH</name>
    <name evidence="12" type="ORF">E0L93_09505</name>
</gene>
<comment type="pathway">
    <text evidence="1 10">Purine metabolism; IMP biosynthesis via de novo pathway; IMP from 5-formamido-1-(5-phospho-D-ribosyl)imidazole-4-carboxamide: step 1/1.</text>
</comment>
<dbReference type="PANTHER" id="PTHR11692">
    <property type="entry name" value="BIFUNCTIONAL PURINE BIOSYNTHESIS PROTEIN PURH"/>
    <property type="match status" value="1"/>
</dbReference>
<evidence type="ECO:0000256" key="10">
    <source>
        <dbReference type="HAMAP-Rule" id="MF_00139"/>
    </source>
</evidence>
<dbReference type="EC" id="3.5.4.10" evidence="10"/>
<comment type="pathway">
    <text evidence="2 10">Purine metabolism; IMP biosynthesis via de novo pathway; 5-formamido-1-(5-phospho-D-ribosyl)imidazole-4-carboxamide from 5-amino-1-(5-phospho-D-ribosyl)imidazole-4-carboxamide (10-formyl THF route): step 1/1.</text>
</comment>
<dbReference type="HAMAP" id="MF_00139">
    <property type="entry name" value="PurH"/>
    <property type="match status" value="1"/>
</dbReference>
<dbReference type="SMART" id="SM00851">
    <property type="entry name" value="MGS"/>
    <property type="match status" value="1"/>
</dbReference>
<dbReference type="GO" id="GO:0005829">
    <property type="term" value="C:cytosol"/>
    <property type="evidence" value="ECO:0007669"/>
    <property type="project" value="TreeGrafter"/>
</dbReference>